<dbReference type="AlphaFoldDB" id="A0A4Y3VMY1"/>
<accession>A0A4Y3VMY1</accession>
<dbReference type="Pfam" id="PF13374">
    <property type="entry name" value="TPR_10"/>
    <property type="match status" value="1"/>
</dbReference>
<comment type="caution">
    <text evidence="2">The sequence shown here is derived from an EMBL/GenBank/DDBJ whole genome shotgun (WGS) entry which is preliminary data.</text>
</comment>
<feature type="compositionally biased region" description="Low complexity" evidence="1">
    <location>
        <begin position="245"/>
        <end position="256"/>
    </location>
</feature>
<evidence type="ECO:0008006" key="4">
    <source>
        <dbReference type="Google" id="ProtNLM"/>
    </source>
</evidence>
<dbReference type="Proteomes" id="UP000317881">
    <property type="component" value="Unassembled WGS sequence"/>
</dbReference>
<evidence type="ECO:0000256" key="1">
    <source>
        <dbReference type="SAM" id="MobiDB-lite"/>
    </source>
</evidence>
<organism evidence="2 3">
    <name type="scientific">Streptomyces spinoverrucosus</name>
    <dbReference type="NCBI Taxonomy" id="284043"/>
    <lineage>
        <taxon>Bacteria</taxon>
        <taxon>Bacillati</taxon>
        <taxon>Actinomycetota</taxon>
        <taxon>Actinomycetes</taxon>
        <taxon>Kitasatosporales</taxon>
        <taxon>Streptomycetaceae</taxon>
        <taxon>Streptomyces</taxon>
    </lineage>
</organism>
<dbReference type="EMBL" id="BJND01000036">
    <property type="protein sequence ID" value="GEC07101.1"/>
    <property type="molecule type" value="Genomic_DNA"/>
</dbReference>
<evidence type="ECO:0000313" key="2">
    <source>
        <dbReference type="EMBL" id="GEC07101.1"/>
    </source>
</evidence>
<gene>
    <name evidence="2" type="ORF">SSP24_47560</name>
</gene>
<dbReference type="RefSeq" id="WP_244951799.1">
    <property type="nucleotide sequence ID" value="NZ_BJND01000036.1"/>
</dbReference>
<dbReference type="Gene3D" id="1.25.40.10">
    <property type="entry name" value="Tetratricopeptide repeat domain"/>
    <property type="match status" value="2"/>
</dbReference>
<dbReference type="Pfam" id="PF13181">
    <property type="entry name" value="TPR_8"/>
    <property type="match status" value="1"/>
</dbReference>
<reference evidence="2 3" key="1">
    <citation type="submission" date="2019-06" db="EMBL/GenBank/DDBJ databases">
        <title>Whole genome shotgun sequence of Streptomyces spinoverrucosus NBRC 14228.</title>
        <authorList>
            <person name="Hosoyama A."/>
            <person name="Uohara A."/>
            <person name="Ohji S."/>
            <person name="Ichikawa N."/>
        </authorList>
    </citation>
    <scope>NUCLEOTIDE SEQUENCE [LARGE SCALE GENOMIC DNA]</scope>
    <source>
        <strain evidence="2 3">NBRC 14228</strain>
    </source>
</reference>
<name>A0A4Y3VMY1_9ACTN</name>
<sequence>MARLVSAHDDFTTGLRIFRETGNRYFEGFGLVGLGMACRDLGRLHEAAVHLERAIGLDAELSRWDNSSAVRILGGVYWELGRLADGLHLLRPAVASAERAGYRDSRAMMLDALAKISLELGRHQEGLEQAERALAMVRDTKRHWIQAGIETRFKRAEADSLLSLSLTHLHLGQHDEARTHAEQALRLAHRPDEARTLMALARIHRKTDGAAAELMRQQAWDIEKPQVRGELGQARLDFKIFRTLPSSRSGPSPGAPCRASAPWSHAPA</sequence>
<dbReference type="Pfam" id="PF13424">
    <property type="entry name" value="TPR_12"/>
    <property type="match status" value="1"/>
</dbReference>
<proteinExistence type="predicted"/>
<dbReference type="SUPFAM" id="SSF48452">
    <property type="entry name" value="TPR-like"/>
    <property type="match status" value="1"/>
</dbReference>
<dbReference type="InterPro" id="IPR019734">
    <property type="entry name" value="TPR_rpt"/>
</dbReference>
<dbReference type="SMART" id="SM00028">
    <property type="entry name" value="TPR"/>
    <property type="match status" value="3"/>
</dbReference>
<protein>
    <recommendedName>
        <fullName evidence="4">MalT-like TPR region domain-containing protein</fullName>
    </recommendedName>
</protein>
<keyword evidence="3" id="KW-1185">Reference proteome</keyword>
<dbReference type="InterPro" id="IPR011990">
    <property type="entry name" value="TPR-like_helical_dom_sf"/>
</dbReference>
<evidence type="ECO:0000313" key="3">
    <source>
        <dbReference type="Proteomes" id="UP000317881"/>
    </source>
</evidence>
<feature type="region of interest" description="Disordered" evidence="1">
    <location>
        <begin position="245"/>
        <end position="268"/>
    </location>
</feature>